<dbReference type="RefSeq" id="WP_203927864.1">
    <property type="nucleotide sequence ID" value="NZ_BOPH01000034.1"/>
</dbReference>
<evidence type="ECO:0000256" key="1">
    <source>
        <dbReference type="ARBA" id="ARBA00008812"/>
    </source>
</evidence>
<dbReference type="Pfam" id="PF04264">
    <property type="entry name" value="YceI"/>
    <property type="match status" value="1"/>
</dbReference>
<organism evidence="3 4">
    <name type="scientific">Virgisporangium ochraceum</name>
    <dbReference type="NCBI Taxonomy" id="65505"/>
    <lineage>
        <taxon>Bacteria</taxon>
        <taxon>Bacillati</taxon>
        <taxon>Actinomycetota</taxon>
        <taxon>Actinomycetes</taxon>
        <taxon>Micromonosporales</taxon>
        <taxon>Micromonosporaceae</taxon>
        <taxon>Virgisporangium</taxon>
    </lineage>
</organism>
<comment type="caution">
    <text evidence="3">The sequence shown here is derived from an EMBL/GenBank/DDBJ whole genome shotgun (WGS) entry which is preliminary data.</text>
</comment>
<evidence type="ECO:0000313" key="4">
    <source>
        <dbReference type="Proteomes" id="UP000635606"/>
    </source>
</evidence>
<dbReference type="Proteomes" id="UP000635606">
    <property type="component" value="Unassembled WGS sequence"/>
</dbReference>
<dbReference type="Gene3D" id="2.40.128.110">
    <property type="entry name" value="Lipid/polyisoprenoid-binding, YceI-like"/>
    <property type="match status" value="1"/>
</dbReference>
<name>A0A8J3ZPP9_9ACTN</name>
<keyword evidence="4" id="KW-1185">Reference proteome</keyword>
<dbReference type="SUPFAM" id="SSF101874">
    <property type="entry name" value="YceI-like"/>
    <property type="match status" value="1"/>
</dbReference>
<comment type="similarity">
    <text evidence="1">Belongs to the UPF0312 family.</text>
</comment>
<reference evidence="3" key="1">
    <citation type="submission" date="2021-01" db="EMBL/GenBank/DDBJ databases">
        <title>Whole genome shotgun sequence of Virgisporangium ochraceum NBRC 16418.</title>
        <authorList>
            <person name="Komaki H."/>
            <person name="Tamura T."/>
        </authorList>
    </citation>
    <scope>NUCLEOTIDE SEQUENCE</scope>
    <source>
        <strain evidence="3">NBRC 16418</strain>
    </source>
</reference>
<dbReference type="PANTHER" id="PTHR34406:SF1">
    <property type="entry name" value="PROTEIN YCEI"/>
    <property type="match status" value="1"/>
</dbReference>
<proteinExistence type="inferred from homology"/>
<feature type="domain" description="Lipid/polyisoprenoid-binding YceI-like" evidence="2">
    <location>
        <begin position="15"/>
        <end position="182"/>
    </location>
</feature>
<dbReference type="InterPro" id="IPR036761">
    <property type="entry name" value="TTHA0802/YceI-like_sf"/>
</dbReference>
<protein>
    <recommendedName>
        <fullName evidence="2">Lipid/polyisoprenoid-binding YceI-like domain-containing protein</fullName>
    </recommendedName>
</protein>
<dbReference type="PANTHER" id="PTHR34406">
    <property type="entry name" value="PROTEIN YCEI"/>
    <property type="match status" value="1"/>
</dbReference>
<dbReference type="EMBL" id="BOPH01000034">
    <property type="protein sequence ID" value="GIJ67907.1"/>
    <property type="molecule type" value="Genomic_DNA"/>
</dbReference>
<sequence length="191" mass="20446">MTTPTVDIPGYVTGRWQIDPVHSEVSFTVRHLMISKVRGRFRTFEGEIVTATDPAASSVTATIDLASVDTGNEMRDNHLRSSDFLDIATHPTMTYRSTGLRQDGDTVLVDGDLTLRGVTKPVTLRLEPTGFGADTTGGTRAGFAATAEINRSDFGVSFNGPVPGGGVAVSERVQIQLDVQAVLQQAVPQEN</sequence>
<dbReference type="InterPro" id="IPR007372">
    <property type="entry name" value="Lipid/polyisoprenoid-bd_YceI"/>
</dbReference>
<gene>
    <name evidence="3" type="ORF">Voc01_028240</name>
</gene>
<dbReference type="AlphaFoldDB" id="A0A8J3ZPP9"/>
<accession>A0A8J3ZPP9</accession>
<dbReference type="SMART" id="SM00867">
    <property type="entry name" value="YceI"/>
    <property type="match status" value="1"/>
</dbReference>
<evidence type="ECO:0000313" key="3">
    <source>
        <dbReference type="EMBL" id="GIJ67907.1"/>
    </source>
</evidence>
<evidence type="ECO:0000259" key="2">
    <source>
        <dbReference type="SMART" id="SM00867"/>
    </source>
</evidence>